<evidence type="ECO:0000313" key="2">
    <source>
        <dbReference type="EMBL" id="SEL82171.1"/>
    </source>
</evidence>
<feature type="compositionally biased region" description="Polar residues" evidence="1">
    <location>
        <begin position="32"/>
        <end position="58"/>
    </location>
</feature>
<dbReference type="STRING" id="641665.GCA_002104455_02107"/>
<dbReference type="Proteomes" id="UP000199297">
    <property type="component" value="Unassembled WGS sequence"/>
</dbReference>
<proteinExistence type="predicted"/>
<dbReference type="Pfam" id="PF12048">
    <property type="entry name" value="DUF3530"/>
    <property type="match status" value="1"/>
</dbReference>
<sequence>MPDKNTPIYICYFFSLLLLLIHSPKILANDNPLQSSNAQQQTGETPAPNANKQPSDTNKQADDHSHQVIIEPPLDAFNLQQQDIEHFLTSEAVTPLLVGDEKYITLIKEHTTAINQGVMVLIPDWQQGIVSPNALTQLQQNLPGLGWTTITLHPPHQPQNYPSQALTATERQDENREKLASYSKKLAAIMHAVLNKAQNYPGVIVIVAEGNHSAILLDIYQQGIVQPPAAMVLLSSYMPTTAASAKLSQHVAAANYPLLDLYLQRDNRLVLMQAKQRLAAAKRSMKVDYRQKQINNQITAYYPKSGLSKEILSWLSSLGW</sequence>
<evidence type="ECO:0008006" key="4">
    <source>
        <dbReference type="Google" id="ProtNLM"/>
    </source>
</evidence>
<dbReference type="OrthoDB" id="9776279at2"/>
<organism evidence="2 3">
    <name type="scientific">Colwellia chukchiensis</name>
    <dbReference type="NCBI Taxonomy" id="641665"/>
    <lineage>
        <taxon>Bacteria</taxon>
        <taxon>Pseudomonadati</taxon>
        <taxon>Pseudomonadota</taxon>
        <taxon>Gammaproteobacteria</taxon>
        <taxon>Alteromonadales</taxon>
        <taxon>Colwelliaceae</taxon>
        <taxon>Colwellia</taxon>
    </lineage>
</organism>
<protein>
    <recommendedName>
        <fullName evidence="4">DUF3530 domain-containing protein</fullName>
    </recommendedName>
</protein>
<dbReference type="InterPro" id="IPR022529">
    <property type="entry name" value="DUF3530"/>
</dbReference>
<reference evidence="3" key="1">
    <citation type="submission" date="2016-10" db="EMBL/GenBank/DDBJ databases">
        <authorList>
            <person name="Varghese N."/>
            <person name="Submissions S."/>
        </authorList>
    </citation>
    <scope>NUCLEOTIDE SEQUENCE [LARGE SCALE GENOMIC DNA]</scope>
    <source>
        <strain evidence="3">CGMCC 1.9127</strain>
    </source>
</reference>
<dbReference type="EMBL" id="FOBI01000024">
    <property type="protein sequence ID" value="SEL82171.1"/>
    <property type="molecule type" value="Genomic_DNA"/>
</dbReference>
<accession>A0A1H7TBE7</accession>
<dbReference type="RefSeq" id="WP_085286048.1">
    <property type="nucleotide sequence ID" value="NZ_FOBI01000024.1"/>
</dbReference>
<name>A0A1H7TBE7_9GAMM</name>
<keyword evidence="3" id="KW-1185">Reference proteome</keyword>
<dbReference type="AlphaFoldDB" id="A0A1H7TBE7"/>
<evidence type="ECO:0000256" key="1">
    <source>
        <dbReference type="SAM" id="MobiDB-lite"/>
    </source>
</evidence>
<evidence type="ECO:0000313" key="3">
    <source>
        <dbReference type="Proteomes" id="UP000199297"/>
    </source>
</evidence>
<gene>
    <name evidence="2" type="ORF">SAMN05216262_12410</name>
</gene>
<feature type="region of interest" description="Disordered" evidence="1">
    <location>
        <begin position="32"/>
        <end position="63"/>
    </location>
</feature>